<dbReference type="PANTHER" id="PTHR12655:SF0">
    <property type="entry name" value="ACYL-COENZYME A THIOESTERASE 9, MITOCHONDRIAL"/>
    <property type="match status" value="1"/>
</dbReference>
<evidence type="ECO:0000256" key="4">
    <source>
        <dbReference type="ARBA" id="ARBA00022946"/>
    </source>
</evidence>
<comment type="caution">
    <text evidence="6">The sequence shown here is derived from an EMBL/GenBank/DDBJ whole genome shotgun (WGS) entry which is preliminary data.</text>
</comment>
<keyword evidence="4" id="KW-0809">Transit peptide</keyword>
<protein>
    <recommendedName>
        <fullName evidence="5">HotDog ACOT-type domain-containing protein</fullName>
    </recommendedName>
</protein>
<dbReference type="PROSITE" id="PS51770">
    <property type="entry name" value="HOTDOG_ACOT"/>
    <property type="match status" value="1"/>
</dbReference>
<dbReference type="CDD" id="cd03442">
    <property type="entry name" value="BFIT_BACH"/>
    <property type="match status" value="1"/>
</dbReference>
<accession>A0AAE1Q6T1</accession>
<dbReference type="AlphaFoldDB" id="A0AAE1Q6T1"/>
<dbReference type="InterPro" id="IPR029069">
    <property type="entry name" value="HotDog_dom_sf"/>
</dbReference>
<dbReference type="PANTHER" id="PTHR12655">
    <property type="entry name" value="ACYL-COA THIOESTERASE"/>
    <property type="match status" value="1"/>
</dbReference>
<dbReference type="SUPFAM" id="SSF54637">
    <property type="entry name" value="Thioesterase/thiol ester dehydrase-isomerase"/>
    <property type="match status" value="1"/>
</dbReference>
<dbReference type="InterPro" id="IPR033120">
    <property type="entry name" value="HOTDOG_ACOT"/>
</dbReference>
<evidence type="ECO:0000256" key="3">
    <source>
        <dbReference type="ARBA" id="ARBA00022801"/>
    </source>
</evidence>
<gene>
    <name evidence="6" type="ORF">Pmani_009530</name>
</gene>
<name>A0AAE1Q6T1_9EUCA</name>
<dbReference type="GO" id="GO:0005739">
    <property type="term" value="C:mitochondrion"/>
    <property type="evidence" value="ECO:0007669"/>
    <property type="project" value="TreeGrafter"/>
</dbReference>
<comment type="similarity">
    <text evidence="1">Belongs to the acyl coenzyme A hydrolase family.</text>
</comment>
<dbReference type="GO" id="GO:0006637">
    <property type="term" value="P:acyl-CoA metabolic process"/>
    <property type="evidence" value="ECO:0007669"/>
    <property type="project" value="TreeGrafter"/>
</dbReference>
<dbReference type="EMBL" id="JAWZYT010000743">
    <property type="protein sequence ID" value="KAK4319542.1"/>
    <property type="molecule type" value="Genomic_DNA"/>
</dbReference>
<dbReference type="Gene3D" id="3.10.129.10">
    <property type="entry name" value="Hotdog Thioesterase"/>
    <property type="match status" value="1"/>
</dbReference>
<evidence type="ECO:0000313" key="6">
    <source>
        <dbReference type="EMBL" id="KAK4319542.1"/>
    </source>
</evidence>
<proteinExistence type="inferred from homology"/>
<feature type="domain" description="HotDog ACOT-type" evidence="5">
    <location>
        <begin position="1"/>
        <end position="86"/>
    </location>
</feature>
<evidence type="ECO:0000256" key="1">
    <source>
        <dbReference type="ARBA" id="ARBA00010458"/>
    </source>
</evidence>
<dbReference type="GO" id="GO:0047617">
    <property type="term" value="F:fatty acyl-CoA hydrolase activity"/>
    <property type="evidence" value="ECO:0007669"/>
    <property type="project" value="TreeGrafter"/>
</dbReference>
<keyword evidence="3" id="KW-0378">Hydrolase</keyword>
<keyword evidence="7" id="KW-1185">Reference proteome</keyword>
<reference evidence="6" key="1">
    <citation type="submission" date="2023-11" db="EMBL/GenBank/DDBJ databases">
        <title>Genome assemblies of two species of porcelain crab, Petrolisthes cinctipes and Petrolisthes manimaculis (Anomura: Porcellanidae).</title>
        <authorList>
            <person name="Angst P."/>
        </authorList>
    </citation>
    <scope>NUCLEOTIDE SEQUENCE</scope>
    <source>
        <strain evidence="6">PB745_02</strain>
        <tissue evidence="6">Gill</tissue>
    </source>
</reference>
<sequence>MRKAFEMSWATAFVVSKQRPRVLHIDDILFRSPVEIGSLLYLNSQVVYTEGQHMQISTKASVVDVVTGSTNLTNIFHFTYEVDQPVPATIPETYHEAMMYLDGRRHYQLVRGMRKFYGQGENPADIPI</sequence>
<keyword evidence="2" id="KW-0677">Repeat</keyword>
<evidence type="ECO:0000259" key="5">
    <source>
        <dbReference type="PROSITE" id="PS51770"/>
    </source>
</evidence>
<evidence type="ECO:0000256" key="2">
    <source>
        <dbReference type="ARBA" id="ARBA00022737"/>
    </source>
</evidence>
<evidence type="ECO:0000313" key="7">
    <source>
        <dbReference type="Proteomes" id="UP001292094"/>
    </source>
</evidence>
<organism evidence="6 7">
    <name type="scientific">Petrolisthes manimaculis</name>
    <dbReference type="NCBI Taxonomy" id="1843537"/>
    <lineage>
        <taxon>Eukaryota</taxon>
        <taxon>Metazoa</taxon>
        <taxon>Ecdysozoa</taxon>
        <taxon>Arthropoda</taxon>
        <taxon>Crustacea</taxon>
        <taxon>Multicrustacea</taxon>
        <taxon>Malacostraca</taxon>
        <taxon>Eumalacostraca</taxon>
        <taxon>Eucarida</taxon>
        <taxon>Decapoda</taxon>
        <taxon>Pleocyemata</taxon>
        <taxon>Anomura</taxon>
        <taxon>Galatheoidea</taxon>
        <taxon>Porcellanidae</taxon>
        <taxon>Petrolisthes</taxon>
    </lineage>
</organism>
<dbReference type="Proteomes" id="UP001292094">
    <property type="component" value="Unassembled WGS sequence"/>
</dbReference>